<dbReference type="BioCyc" id="SESP1179773:BN6_RS24280-MONOMER"/>
<dbReference type="KEGG" id="sesp:BN6_50210"/>
<comment type="similarity">
    <text evidence="1">Belongs to the UPF0337 (CsbD) family.</text>
</comment>
<organism evidence="4 5">
    <name type="scientific">Saccharothrix espanaensis (strain ATCC 51144 / DSM 44229 / JCM 9112 / NBRC 15066 / NRRL 15764)</name>
    <dbReference type="NCBI Taxonomy" id="1179773"/>
    <lineage>
        <taxon>Bacteria</taxon>
        <taxon>Bacillati</taxon>
        <taxon>Actinomycetota</taxon>
        <taxon>Actinomycetes</taxon>
        <taxon>Pseudonocardiales</taxon>
        <taxon>Pseudonocardiaceae</taxon>
        <taxon>Saccharothrix</taxon>
    </lineage>
</organism>
<dbReference type="STRING" id="1179773.BN6_50210"/>
<dbReference type="InterPro" id="IPR008462">
    <property type="entry name" value="CsbD"/>
</dbReference>
<feature type="region of interest" description="Disordered" evidence="2">
    <location>
        <begin position="1"/>
        <end position="58"/>
    </location>
</feature>
<feature type="compositionally biased region" description="Basic and acidic residues" evidence="2">
    <location>
        <begin position="9"/>
        <end position="30"/>
    </location>
</feature>
<evidence type="ECO:0000313" key="4">
    <source>
        <dbReference type="EMBL" id="CCH32288.1"/>
    </source>
</evidence>
<proteinExistence type="inferred from homology"/>
<dbReference type="InterPro" id="IPR036629">
    <property type="entry name" value="YjbJ_sf"/>
</dbReference>
<dbReference type="eggNOG" id="COG3237">
    <property type="taxonomic scope" value="Bacteria"/>
</dbReference>
<dbReference type="HOGENOM" id="CLU_135567_1_1_11"/>
<evidence type="ECO:0000256" key="2">
    <source>
        <dbReference type="SAM" id="MobiDB-lite"/>
    </source>
</evidence>
<dbReference type="AlphaFoldDB" id="K0K6S7"/>
<dbReference type="Proteomes" id="UP000006281">
    <property type="component" value="Chromosome"/>
</dbReference>
<feature type="compositionally biased region" description="Basic and acidic residues" evidence="2">
    <location>
        <begin position="47"/>
        <end position="58"/>
    </location>
</feature>
<dbReference type="SUPFAM" id="SSF69047">
    <property type="entry name" value="Hypothetical protein YjbJ"/>
    <property type="match status" value="1"/>
</dbReference>
<dbReference type="EMBL" id="HE804045">
    <property type="protein sequence ID" value="CCH32288.1"/>
    <property type="molecule type" value="Genomic_DNA"/>
</dbReference>
<dbReference type="PATRIC" id="fig|1179773.3.peg.5040"/>
<dbReference type="Pfam" id="PF05532">
    <property type="entry name" value="CsbD"/>
    <property type="match status" value="1"/>
</dbReference>
<dbReference type="Gene3D" id="1.10.1470.10">
    <property type="entry name" value="YjbJ"/>
    <property type="match status" value="1"/>
</dbReference>
<name>K0K6S7_SACES</name>
<sequence length="71" mass="7684">MRPHTTTLAKERIGMGADDKLEGKADELKGKVKQGVGDATDDPQLETEGKVDETKGDLKQAAEKVKDAFKN</sequence>
<evidence type="ECO:0000259" key="3">
    <source>
        <dbReference type="Pfam" id="PF05532"/>
    </source>
</evidence>
<evidence type="ECO:0000256" key="1">
    <source>
        <dbReference type="ARBA" id="ARBA00009129"/>
    </source>
</evidence>
<reference evidence="4 5" key="1">
    <citation type="journal article" date="2012" name="BMC Genomics">
        <title>Complete genome sequence of Saccharothrix espanaensis DSM 44229T and comparison to the other completely sequenced Pseudonocardiaceae.</title>
        <authorList>
            <person name="Strobel T."/>
            <person name="Al-Dilaimi A."/>
            <person name="Blom J."/>
            <person name="Gessner A."/>
            <person name="Kalinowski J."/>
            <person name="Luzhetska M."/>
            <person name="Puhler A."/>
            <person name="Szczepanowski R."/>
            <person name="Bechthold A."/>
            <person name="Ruckert C."/>
        </authorList>
    </citation>
    <scope>NUCLEOTIDE SEQUENCE [LARGE SCALE GENOMIC DNA]</scope>
    <source>
        <strain evidence="5">ATCC 51144 / DSM 44229 / JCM 9112 / NBRC 15066 / NRRL 15764</strain>
    </source>
</reference>
<evidence type="ECO:0000313" key="5">
    <source>
        <dbReference type="Proteomes" id="UP000006281"/>
    </source>
</evidence>
<keyword evidence="5" id="KW-1185">Reference proteome</keyword>
<accession>K0K6S7</accession>
<feature type="domain" description="CsbD-like" evidence="3">
    <location>
        <begin position="19"/>
        <end position="70"/>
    </location>
</feature>
<protein>
    <recommendedName>
        <fullName evidence="3">CsbD-like domain-containing protein</fullName>
    </recommendedName>
</protein>
<gene>
    <name evidence="4" type="ordered locus">BN6_50210</name>
</gene>